<accession>A0A5C2SMM6</accession>
<feature type="region of interest" description="Disordered" evidence="1">
    <location>
        <begin position="199"/>
        <end position="220"/>
    </location>
</feature>
<evidence type="ECO:0000313" key="2">
    <source>
        <dbReference type="EMBL" id="RPD65053.1"/>
    </source>
</evidence>
<reference evidence="2" key="1">
    <citation type="journal article" date="2018" name="Genome Biol. Evol.">
        <title>Genomics and development of Lentinus tigrinus, a white-rot wood-decaying mushroom with dimorphic fruiting bodies.</title>
        <authorList>
            <person name="Wu B."/>
            <person name="Xu Z."/>
            <person name="Knudson A."/>
            <person name="Carlson A."/>
            <person name="Chen N."/>
            <person name="Kovaka S."/>
            <person name="LaButti K."/>
            <person name="Lipzen A."/>
            <person name="Pennachio C."/>
            <person name="Riley R."/>
            <person name="Schakwitz W."/>
            <person name="Umezawa K."/>
            <person name="Ohm R.A."/>
            <person name="Grigoriev I.V."/>
            <person name="Nagy L.G."/>
            <person name="Gibbons J."/>
            <person name="Hibbett D."/>
        </authorList>
    </citation>
    <scope>NUCLEOTIDE SEQUENCE [LARGE SCALE GENOMIC DNA]</scope>
    <source>
        <strain evidence="2">ALCF2SS1-6</strain>
    </source>
</reference>
<feature type="compositionally biased region" description="Polar residues" evidence="1">
    <location>
        <begin position="78"/>
        <end position="95"/>
    </location>
</feature>
<feature type="region of interest" description="Disordered" evidence="1">
    <location>
        <begin position="621"/>
        <end position="645"/>
    </location>
</feature>
<feature type="region of interest" description="Disordered" evidence="1">
    <location>
        <begin position="418"/>
        <end position="466"/>
    </location>
</feature>
<feature type="region of interest" description="Disordered" evidence="1">
    <location>
        <begin position="482"/>
        <end position="589"/>
    </location>
</feature>
<feature type="region of interest" description="Disordered" evidence="1">
    <location>
        <begin position="242"/>
        <end position="273"/>
    </location>
</feature>
<feature type="compositionally biased region" description="Low complexity" evidence="1">
    <location>
        <begin position="445"/>
        <end position="466"/>
    </location>
</feature>
<feature type="compositionally biased region" description="Low complexity" evidence="1">
    <location>
        <begin position="96"/>
        <end position="105"/>
    </location>
</feature>
<feature type="compositionally biased region" description="Low complexity" evidence="1">
    <location>
        <begin position="482"/>
        <end position="521"/>
    </location>
</feature>
<gene>
    <name evidence="2" type="ORF">L227DRAFT_494536</name>
</gene>
<proteinExistence type="predicted"/>
<evidence type="ECO:0000256" key="1">
    <source>
        <dbReference type="SAM" id="MobiDB-lite"/>
    </source>
</evidence>
<feature type="compositionally biased region" description="Basic and acidic residues" evidence="1">
    <location>
        <begin position="309"/>
        <end position="320"/>
    </location>
</feature>
<dbReference type="AlphaFoldDB" id="A0A5C2SMM6"/>
<feature type="compositionally biased region" description="Basic and acidic residues" evidence="1">
    <location>
        <begin position="569"/>
        <end position="579"/>
    </location>
</feature>
<feature type="region of interest" description="Disordered" evidence="1">
    <location>
        <begin position="1"/>
        <end position="22"/>
    </location>
</feature>
<dbReference type="Proteomes" id="UP000313359">
    <property type="component" value="Unassembled WGS sequence"/>
</dbReference>
<feature type="compositionally biased region" description="Low complexity" evidence="1">
    <location>
        <begin position="337"/>
        <end position="347"/>
    </location>
</feature>
<keyword evidence="3" id="KW-1185">Reference proteome</keyword>
<name>A0A5C2SMM6_9APHY</name>
<protein>
    <submittedName>
        <fullName evidence="2">Uncharacterized protein</fullName>
    </submittedName>
</protein>
<evidence type="ECO:0000313" key="3">
    <source>
        <dbReference type="Proteomes" id="UP000313359"/>
    </source>
</evidence>
<feature type="region of interest" description="Disordered" evidence="1">
    <location>
        <begin position="40"/>
        <end position="119"/>
    </location>
</feature>
<sequence length="793" mass="87636">MDRRGRSRDVSPIALARRARHSAHCPNHLAPASYLCACSASPVSPPGMSKPPLRDPRDPPVQPLASSSRLPPLPSPLYHTSSLSTSPSDTIPRTHSSSSVLSDASDPTPLGPITPPDADQQYALERPLDYYDSPPSPPRSLQDQMHVAYALENMHLAKVLLLKLKGIEVNGDDDPRIAEVRDEDFSSSFVPEGGLRLDAETEARVQEAERRAREAQKRRERDEKLRRLERVWENSMRRFKSERQRITRAKEEAQREQRAAERREKERERERARKAEAARAARATQLRIASGQPRQLLCYDSLRNADARFPKPTHAKDKSADSGLFMYDIMPSPPSRPLSLSPPCSRSPTDKDDFTLPRVQREFALKHAKTISRSVAFSDVLTAMHGPLFVEEDRPYARCKPQQAELLATLLEPVEKVEEKGKARGDALSETVRRRQRMKNPVAARVTRSSTMDSVSSTSSAASSSVSTVTRSGSWFSFGSKSSFRSTSTALTTPSSSPLIPSKPSIILSGPLSSSPPSDSPLRARRQSSKPPVTPSVPAADHPLVLPVPPRPQRKEPLAVGRGRPLTRCVDRSRSDDHSPPPSPSGLVHRVSRSVSTFMDFAAQFQRAYVKATMFSAGVDLYGRSPSRSTSRSPSRSPVRSARVRYSSVPRRLSAGLKPAGYRASSLDVHVFTAADASLDGDLLQYHRTLIPLCPPSADTLPAHERVFPLPPSLPRSPFRPQFQPDIRLSRMRPVANPILLRLQALHNVCQARALSWHRARDGTLAAGKEKIVGIAWEGIGRSSLGWEVSVVY</sequence>
<feature type="region of interest" description="Disordered" evidence="1">
    <location>
        <begin position="309"/>
        <end position="353"/>
    </location>
</feature>
<organism evidence="2 3">
    <name type="scientific">Lentinus tigrinus ALCF2SS1-6</name>
    <dbReference type="NCBI Taxonomy" id="1328759"/>
    <lineage>
        <taxon>Eukaryota</taxon>
        <taxon>Fungi</taxon>
        <taxon>Dikarya</taxon>
        <taxon>Basidiomycota</taxon>
        <taxon>Agaricomycotina</taxon>
        <taxon>Agaricomycetes</taxon>
        <taxon>Polyporales</taxon>
        <taxon>Polyporaceae</taxon>
        <taxon>Lentinus</taxon>
    </lineage>
</organism>
<dbReference type="OrthoDB" id="3270558at2759"/>
<feature type="compositionally biased region" description="Low complexity" evidence="1">
    <location>
        <begin position="624"/>
        <end position="645"/>
    </location>
</feature>
<dbReference type="EMBL" id="ML122253">
    <property type="protein sequence ID" value="RPD65053.1"/>
    <property type="molecule type" value="Genomic_DNA"/>
</dbReference>
<feature type="compositionally biased region" description="Basic and acidic residues" evidence="1">
    <location>
        <begin position="418"/>
        <end position="433"/>
    </location>
</feature>